<dbReference type="EMBL" id="AM465395">
    <property type="protein sequence ID" value="CAN61606.1"/>
    <property type="molecule type" value="Genomic_DNA"/>
</dbReference>
<evidence type="ECO:0000313" key="1">
    <source>
        <dbReference type="EMBL" id="CAN61606.1"/>
    </source>
</evidence>
<name>A5BNA5_VITVI</name>
<organism evidence="1">
    <name type="scientific">Vitis vinifera</name>
    <name type="common">Grape</name>
    <dbReference type="NCBI Taxonomy" id="29760"/>
    <lineage>
        <taxon>Eukaryota</taxon>
        <taxon>Viridiplantae</taxon>
        <taxon>Streptophyta</taxon>
        <taxon>Embryophyta</taxon>
        <taxon>Tracheophyta</taxon>
        <taxon>Spermatophyta</taxon>
        <taxon>Magnoliopsida</taxon>
        <taxon>eudicotyledons</taxon>
        <taxon>Gunneridae</taxon>
        <taxon>Pentapetalae</taxon>
        <taxon>rosids</taxon>
        <taxon>Vitales</taxon>
        <taxon>Vitaceae</taxon>
        <taxon>Viteae</taxon>
        <taxon>Vitis</taxon>
    </lineage>
</organism>
<sequence length="74" mass="8459">MPIWYHAMHVWLARSAHLARPRCTFGSLVVHIWLTQGARLARPWCERGERLARPRCGRDACLARPQPPHLAPGV</sequence>
<protein>
    <submittedName>
        <fullName evidence="1">Uncharacterized protein</fullName>
    </submittedName>
</protein>
<reference evidence="1" key="1">
    <citation type="journal article" date="2007" name="PLoS ONE">
        <title>The first genome sequence of an elite grapevine cultivar (Pinot noir Vitis vinifera L.): coping with a highly heterozygous genome.</title>
        <authorList>
            <person name="Velasco R."/>
            <person name="Zharkikh A."/>
            <person name="Troggio M."/>
            <person name="Cartwright D.A."/>
            <person name="Cestaro A."/>
            <person name="Pruss D."/>
            <person name="Pindo M."/>
            <person name="FitzGerald L.M."/>
            <person name="Vezzulli S."/>
            <person name="Reid J."/>
            <person name="Malacarne G."/>
            <person name="Iliev D."/>
            <person name="Coppola G."/>
            <person name="Wardell B."/>
            <person name="Micheletti D."/>
            <person name="Macalma T."/>
            <person name="Facci M."/>
            <person name="Mitchell J.T."/>
            <person name="Perazzolli M."/>
            <person name="Eldredge G."/>
            <person name="Gatto P."/>
            <person name="Oyzerski R."/>
            <person name="Moretto M."/>
            <person name="Gutin N."/>
            <person name="Stefanini M."/>
            <person name="Chen Y."/>
            <person name="Segala C."/>
            <person name="Davenport C."/>
            <person name="Dematte L."/>
            <person name="Mraz A."/>
            <person name="Battilana J."/>
            <person name="Stormo K."/>
            <person name="Costa F."/>
            <person name="Tao Q."/>
            <person name="Si-Ammour A."/>
            <person name="Harkins T."/>
            <person name="Lackey A."/>
            <person name="Perbost C."/>
            <person name="Taillon B."/>
            <person name="Stella A."/>
            <person name="Solovyev V."/>
            <person name="Fawcett J.A."/>
            <person name="Sterck L."/>
            <person name="Vandepoele K."/>
            <person name="Grando S.M."/>
            <person name="Toppo S."/>
            <person name="Moser C."/>
            <person name="Lanchbury J."/>
            <person name="Bogden R."/>
            <person name="Skolnick M."/>
            <person name="Sgaramella V."/>
            <person name="Bhatnagar S.K."/>
            <person name="Fontana P."/>
            <person name="Gutin A."/>
            <person name="Van de Peer Y."/>
            <person name="Salamini F."/>
            <person name="Viola R."/>
        </authorList>
    </citation>
    <scope>NUCLEOTIDE SEQUENCE</scope>
</reference>
<dbReference type="AlphaFoldDB" id="A5BNA5"/>
<accession>A5BNA5</accession>
<gene>
    <name evidence="1" type="ORF">VITISV_017903</name>
</gene>
<proteinExistence type="predicted"/>